<dbReference type="OrthoDB" id="10607503at2759"/>
<evidence type="ECO:0000313" key="2">
    <source>
        <dbReference type="Proteomes" id="UP000327157"/>
    </source>
</evidence>
<keyword evidence="2" id="KW-1185">Reference proteome</keyword>
<dbReference type="EMBL" id="SMOL01000401">
    <property type="protein sequence ID" value="KAB2617180.1"/>
    <property type="molecule type" value="Genomic_DNA"/>
</dbReference>
<protein>
    <submittedName>
        <fullName evidence="1">Uncharacterized protein</fullName>
    </submittedName>
</protein>
<reference evidence="2" key="2">
    <citation type="submission" date="2019-10" db="EMBL/GenBank/DDBJ databases">
        <title>A de novo genome assembly of a pear dwarfing rootstock.</title>
        <authorList>
            <person name="Wang F."/>
            <person name="Wang J."/>
            <person name="Li S."/>
            <person name="Zhang Y."/>
            <person name="Fang M."/>
            <person name="Ma L."/>
            <person name="Zhao Y."/>
            <person name="Jiang S."/>
        </authorList>
    </citation>
    <scope>NUCLEOTIDE SEQUENCE [LARGE SCALE GENOMIC DNA]</scope>
</reference>
<gene>
    <name evidence="1" type="ORF">D8674_013049</name>
</gene>
<sequence length="481" mass="53237">MPTMNFVGWGGGGYFGRRTSNTKAFWELTGFGFHRNSEVKQVARESTPMMESLEDICSPSSSNLLHLARAKDHFSLFSSSFPCRTDKCRLFSQENVKRIKANTLASLIAIMELTVNKGGKKRSSPSAQEMLVKKKLKTSSAAREVPPAIERPVIDMTSSNGKKNKTARSEPVAPAMSRMDNSIVDLPKSVPRRPLGAKSGSHLERLAIMKSNEVDSAAKVALRPIPFTVETDSPAGKEETVRVGRCEKSTKLTSRETVEICVLLKPNLLEDIDACANKVAKEVVKTMVVEAYSSADEIKRLDSELVFERINESLKKKVDELQCVFASIGEVVEEVGAQARAAGGEALDNAAAKNVATAEGMAIEDHLVRCFGPHIALRISRRGHVLLDAILLEELRHTFAHELRTIVSDDRLWDVKSANDVPPHEVLYVRLSRGHLGLCFYPFGEIVGCHDHHASTPSSMWHKSYQVNCPLHKWPRARMQV</sequence>
<proteinExistence type="predicted"/>
<accession>A0A5N5GVI8</accession>
<comment type="caution">
    <text evidence="1">The sequence shown here is derived from an EMBL/GenBank/DDBJ whole genome shotgun (WGS) entry which is preliminary data.</text>
</comment>
<evidence type="ECO:0000313" key="1">
    <source>
        <dbReference type="EMBL" id="KAB2617180.1"/>
    </source>
</evidence>
<dbReference type="Proteomes" id="UP000327157">
    <property type="component" value="Chromosome 15"/>
</dbReference>
<dbReference type="AlphaFoldDB" id="A0A5N5GVI8"/>
<organism evidence="1 2">
    <name type="scientific">Pyrus ussuriensis x Pyrus communis</name>
    <dbReference type="NCBI Taxonomy" id="2448454"/>
    <lineage>
        <taxon>Eukaryota</taxon>
        <taxon>Viridiplantae</taxon>
        <taxon>Streptophyta</taxon>
        <taxon>Embryophyta</taxon>
        <taxon>Tracheophyta</taxon>
        <taxon>Spermatophyta</taxon>
        <taxon>Magnoliopsida</taxon>
        <taxon>eudicotyledons</taxon>
        <taxon>Gunneridae</taxon>
        <taxon>Pentapetalae</taxon>
        <taxon>rosids</taxon>
        <taxon>fabids</taxon>
        <taxon>Rosales</taxon>
        <taxon>Rosaceae</taxon>
        <taxon>Amygdaloideae</taxon>
        <taxon>Maleae</taxon>
        <taxon>Pyrus</taxon>
    </lineage>
</organism>
<reference evidence="1 2" key="1">
    <citation type="submission" date="2019-09" db="EMBL/GenBank/DDBJ databases">
        <authorList>
            <person name="Ou C."/>
        </authorList>
    </citation>
    <scope>NUCLEOTIDE SEQUENCE [LARGE SCALE GENOMIC DNA]</scope>
    <source>
        <strain evidence="1">S2</strain>
        <tissue evidence="1">Leaf</tissue>
    </source>
</reference>
<reference evidence="1 2" key="3">
    <citation type="submission" date="2019-11" db="EMBL/GenBank/DDBJ databases">
        <title>A de novo genome assembly of a pear dwarfing rootstock.</title>
        <authorList>
            <person name="Wang F."/>
            <person name="Wang J."/>
            <person name="Li S."/>
            <person name="Zhang Y."/>
            <person name="Fang M."/>
            <person name="Ma L."/>
            <person name="Zhao Y."/>
            <person name="Jiang S."/>
        </authorList>
    </citation>
    <scope>NUCLEOTIDE SEQUENCE [LARGE SCALE GENOMIC DNA]</scope>
    <source>
        <strain evidence="1">S2</strain>
        <tissue evidence="1">Leaf</tissue>
    </source>
</reference>
<name>A0A5N5GVI8_9ROSA</name>